<name>A0A8H3KSW8_9GLOM</name>
<accession>A0A8H3KSW8</accession>
<gene>
    <name evidence="1" type="ORF">RCL2_000099000</name>
</gene>
<evidence type="ECO:0000313" key="2">
    <source>
        <dbReference type="Proteomes" id="UP000615446"/>
    </source>
</evidence>
<protein>
    <submittedName>
        <fullName evidence="1">Uncharacterized protein</fullName>
    </submittedName>
</protein>
<comment type="caution">
    <text evidence="1">The sequence shown here is derived from an EMBL/GenBank/DDBJ whole genome shotgun (WGS) entry which is preliminary data.</text>
</comment>
<dbReference type="OrthoDB" id="2410147at2759"/>
<reference evidence="1" key="1">
    <citation type="submission" date="2019-10" db="EMBL/GenBank/DDBJ databases">
        <title>Conservation and host-specific expression of non-tandemly repeated heterogenous ribosome RNA gene in arbuscular mycorrhizal fungi.</title>
        <authorList>
            <person name="Maeda T."/>
            <person name="Kobayashi Y."/>
            <person name="Nakagawa T."/>
            <person name="Ezawa T."/>
            <person name="Yamaguchi K."/>
            <person name="Bino T."/>
            <person name="Nishimoto Y."/>
            <person name="Shigenobu S."/>
            <person name="Kawaguchi M."/>
        </authorList>
    </citation>
    <scope>NUCLEOTIDE SEQUENCE</scope>
    <source>
        <strain evidence="1">HR1</strain>
    </source>
</reference>
<dbReference type="AlphaFoldDB" id="A0A8H3KSW8"/>
<dbReference type="EMBL" id="BLAL01000006">
    <property type="protein sequence ID" value="GES73455.1"/>
    <property type="molecule type" value="Genomic_DNA"/>
</dbReference>
<dbReference type="Proteomes" id="UP000615446">
    <property type="component" value="Unassembled WGS sequence"/>
</dbReference>
<proteinExistence type="predicted"/>
<organism evidence="1 2">
    <name type="scientific">Rhizophagus clarus</name>
    <dbReference type="NCBI Taxonomy" id="94130"/>
    <lineage>
        <taxon>Eukaryota</taxon>
        <taxon>Fungi</taxon>
        <taxon>Fungi incertae sedis</taxon>
        <taxon>Mucoromycota</taxon>
        <taxon>Glomeromycotina</taxon>
        <taxon>Glomeromycetes</taxon>
        <taxon>Glomerales</taxon>
        <taxon>Glomeraceae</taxon>
        <taxon>Rhizophagus</taxon>
    </lineage>
</organism>
<evidence type="ECO:0000313" key="1">
    <source>
        <dbReference type="EMBL" id="GES73455.1"/>
    </source>
</evidence>
<sequence length="195" mass="22845">MKNKLLRPITSRNLHPLPFTGIFEQSNINLYQNLLPIRQSFVVPNFYIQNGSSFAQCFSGPNYFEQESAELQRLELIQKENNANYDKASNVDVNNKKKSANKRKSDNDDNFDEYSKDNKTKLFNKMSVKVLKNKEANAIKSKLARMIKYYDEIKAYNERSGIKRKDWDWYEKMDAIFGTRKNIATSFIVNRSTDI</sequence>